<evidence type="ECO:0000313" key="1">
    <source>
        <dbReference type="EMBL" id="PBK91212.1"/>
    </source>
</evidence>
<organism evidence="1 2">
    <name type="scientific">Armillaria gallica</name>
    <name type="common">Bulbous honey fungus</name>
    <name type="synonym">Armillaria bulbosa</name>
    <dbReference type="NCBI Taxonomy" id="47427"/>
    <lineage>
        <taxon>Eukaryota</taxon>
        <taxon>Fungi</taxon>
        <taxon>Dikarya</taxon>
        <taxon>Basidiomycota</taxon>
        <taxon>Agaricomycotina</taxon>
        <taxon>Agaricomycetes</taxon>
        <taxon>Agaricomycetidae</taxon>
        <taxon>Agaricales</taxon>
        <taxon>Marasmiineae</taxon>
        <taxon>Physalacriaceae</taxon>
        <taxon>Armillaria</taxon>
    </lineage>
</organism>
<sequence length="172" mass="19699">MSFFTDDTSESDLELFVVFNYREPVIAFIMAHGYGFIPLQGRARDVKEVAKLHRDGDDDIATDVHISFDLLGMKQEEYYVATLLFQNSEGQQIRLYVTRGTPVLSILQCHSTCMMNFIAWNYAISLYPAATFIQGYSTSSYDAANGLYQQLVTDLEDRGFIYLDSMDDEYKK</sequence>
<evidence type="ECO:0000313" key="2">
    <source>
        <dbReference type="Proteomes" id="UP000217790"/>
    </source>
</evidence>
<dbReference type="EMBL" id="KZ293662">
    <property type="protein sequence ID" value="PBK91212.1"/>
    <property type="molecule type" value="Genomic_DNA"/>
</dbReference>
<dbReference type="Proteomes" id="UP000217790">
    <property type="component" value="Unassembled WGS sequence"/>
</dbReference>
<proteinExistence type="predicted"/>
<gene>
    <name evidence="1" type="ORF">ARMGADRAFT_1031897</name>
</gene>
<dbReference type="InParanoid" id="A0A2H3DIA8"/>
<name>A0A2H3DIA8_ARMGA</name>
<reference evidence="2" key="1">
    <citation type="journal article" date="2017" name="Nat. Ecol. Evol.">
        <title>Genome expansion and lineage-specific genetic innovations in the forest pathogenic fungi Armillaria.</title>
        <authorList>
            <person name="Sipos G."/>
            <person name="Prasanna A.N."/>
            <person name="Walter M.C."/>
            <person name="O'Connor E."/>
            <person name="Balint B."/>
            <person name="Krizsan K."/>
            <person name="Kiss B."/>
            <person name="Hess J."/>
            <person name="Varga T."/>
            <person name="Slot J."/>
            <person name="Riley R."/>
            <person name="Boka B."/>
            <person name="Rigling D."/>
            <person name="Barry K."/>
            <person name="Lee J."/>
            <person name="Mihaltcheva S."/>
            <person name="LaButti K."/>
            <person name="Lipzen A."/>
            <person name="Waldron R."/>
            <person name="Moloney N.M."/>
            <person name="Sperisen C."/>
            <person name="Kredics L."/>
            <person name="Vagvoelgyi C."/>
            <person name="Patrignani A."/>
            <person name="Fitzpatrick D."/>
            <person name="Nagy I."/>
            <person name="Doyle S."/>
            <person name="Anderson J.B."/>
            <person name="Grigoriev I.V."/>
            <person name="Gueldener U."/>
            <person name="Muensterkoetter M."/>
            <person name="Nagy L.G."/>
        </authorList>
    </citation>
    <scope>NUCLEOTIDE SEQUENCE [LARGE SCALE GENOMIC DNA]</scope>
    <source>
        <strain evidence="2">Ar21-2</strain>
    </source>
</reference>
<dbReference type="AlphaFoldDB" id="A0A2H3DIA8"/>
<protein>
    <submittedName>
        <fullName evidence="1">Uncharacterized protein</fullName>
    </submittedName>
</protein>
<accession>A0A2H3DIA8</accession>
<keyword evidence="2" id="KW-1185">Reference proteome</keyword>
<dbReference type="OrthoDB" id="3041043at2759"/>